<evidence type="ECO:0000313" key="3">
    <source>
        <dbReference type="EMBL" id="TVO65223.1"/>
    </source>
</evidence>
<evidence type="ECO:0000256" key="2">
    <source>
        <dbReference type="SAM" id="SignalP"/>
    </source>
</evidence>
<proteinExistence type="predicted"/>
<keyword evidence="2" id="KW-0732">Signal</keyword>
<dbReference type="SUPFAM" id="SSF48452">
    <property type="entry name" value="TPR-like"/>
    <property type="match status" value="1"/>
</dbReference>
<feature type="chain" id="PRO_5022093487" evidence="2">
    <location>
        <begin position="26"/>
        <end position="236"/>
    </location>
</feature>
<accession>A0A557RJ83</accession>
<dbReference type="PROSITE" id="PS50005">
    <property type="entry name" value="TPR"/>
    <property type="match status" value="1"/>
</dbReference>
<feature type="signal peptide" evidence="2">
    <location>
        <begin position="1"/>
        <end position="25"/>
    </location>
</feature>
<dbReference type="InterPro" id="IPR011990">
    <property type="entry name" value="TPR-like_helical_dom_sf"/>
</dbReference>
<feature type="repeat" description="TPR" evidence="1">
    <location>
        <begin position="146"/>
        <end position="179"/>
    </location>
</feature>
<dbReference type="AlphaFoldDB" id="A0A557RJ83"/>
<keyword evidence="4" id="KW-1185">Reference proteome</keyword>
<name>A0A557RJ83_9GAMM</name>
<dbReference type="EMBL" id="VMKP01000002">
    <property type="protein sequence ID" value="TVO65223.1"/>
    <property type="molecule type" value="Genomic_DNA"/>
</dbReference>
<reference evidence="3 4" key="1">
    <citation type="submission" date="2019-07" db="EMBL/GenBank/DDBJ databases">
        <title>Reclasification of Spiribacter aquaticus.</title>
        <authorList>
            <person name="Leon M.J."/>
            <person name="Sanchez-Porro C."/>
            <person name="Ventosa A."/>
        </authorList>
    </citation>
    <scope>NUCLEOTIDE SEQUENCE [LARGE SCALE GENOMIC DNA]</scope>
    <source>
        <strain evidence="3 4">SP30</strain>
    </source>
</reference>
<sequence length="236" mass="25858">MNARCYAMALMAALTALGLVTPALGQNGDMQRSPSTVSAEARALERYHDGQRALDGDELLAAARHFREALSLDPTLLVARRGYARILIVTDRLDRAQAVLATGLERVPDDLATARMLARVAQQNDDPATAIRALKAIRPPADAPTTDIPANLAALYRQTGQYAEAAAVYADLRRVEPDNPTWVLGEAVCLDRLGRTQPARSAWGDLLEYPDVDQRILDYARNRHQALRDFALPYGD</sequence>
<evidence type="ECO:0000313" key="4">
    <source>
        <dbReference type="Proteomes" id="UP000316688"/>
    </source>
</evidence>
<dbReference type="RefSeq" id="WP_144347463.1">
    <property type="nucleotide sequence ID" value="NZ_VMKP01000002.1"/>
</dbReference>
<dbReference type="Pfam" id="PF14559">
    <property type="entry name" value="TPR_19"/>
    <property type="match status" value="1"/>
</dbReference>
<comment type="caution">
    <text evidence="3">The sequence shown here is derived from an EMBL/GenBank/DDBJ whole genome shotgun (WGS) entry which is preliminary data.</text>
</comment>
<protein>
    <submittedName>
        <fullName evidence="3">Tetratricopeptide repeat protein</fullName>
    </submittedName>
</protein>
<dbReference type="Gene3D" id="1.25.40.10">
    <property type="entry name" value="Tetratricopeptide repeat domain"/>
    <property type="match status" value="2"/>
</dbReference>
<gene>
    <name evidence="3" type="ORF">FPL11_03810</name>
</gene>
<dbReference type="Pfam" id="PF13432">
    <property type="entry name" value="TPR_16"/>
    <property type="match status" value="1"/>
</dbReference>
<dbReference type="InterPro" id="IPR019734">
    <property type="entry name" value="TPR_rpt"/>
</dbReference>
<evidence type="ECO:0000256" key="1">
    <source>
        <dbReference type="PROSITE-ProRule" id="PRU00339"/>
    </source>
</evidence>
<keyword evidence="1" id="KW-0802">TPR repeat</keyword>
<organism evidence="3 4">
    <name type="scientific">Spiribacter aquaticus</name>
    <dbReference type="NCBI Taxonomy" id="1935996"/>
    <lineage>
        <taxon>Bacteria</taxon>
        <taxon>Pseudomonadati</taxon>
        <taxon>Pseudomonadota</taxon>
        <taxon>Gammaproteobacteria</taxon>
        <taxon>Chromatiales</taxon>
        <taxon>Ectothiorhodospiraceae</taxon>
        <taxon>Spiribacter</taxon>
    </lineage>
</organism>
<dbReference type="Proteomes" id="UP000316688">
    <property type="component" value="Unassembled WGS sequence"/>
</dbReference>